<dbReference type="GO" id="GO:0005634">
    <property type="term" value="C:nucleus"/>
    <property type="evidence" value="ECO:0007669"/>
    <property type="project" value="TreeGrafter"/>
</dbReference>
<accession>A0AAD7AFR1</accession>
<dbReference type="EC" id="5.6.2.4" evidence="7"/>
<dbReference type="GO" id="GO:0000724">
    <property type="term" value="P:double-strand break repair via homologous recombination"/>
    <property type="evidence" value="ECO:0007669"/>
    <property type="project" value="TreeGrafter"/>
</dbReference>
<dbReference type="GO" id="GO:0016787">
    <property type="term" value="F:hydrolase activity"/>
    <property type="evidence" value="ECO:0007669"/>
    <property type="project" value="UniProtKB-KW"/>
</dbReference>
<dbReference type="InterPro" id="IPR027417">
    <property type="entry name" value="P-loop_NTPase"/>
</dbReference>
<keyword evidence="4 11" id="KW-0347">Helicase</keyword>
<dbReference type="InterPro" id="IPR001650">
    <property type="entry name" value="Helicase_C-like"/>
</dbReference>
<dbReference type="GO" id="GO:0005737">
    <property type="term" value="C:cytoplasm"/>
    <property type="evidence" value="ECO:0007669"/>
    <property type="project" value="TreeGrafter"/>
</dbReference>
<keyword evidence="3" id="KW-0378">Hydrolase</keyword>
<dbReference type="PROSITE" id="PS51192">
    <property type="entry name" value="HELICASE_ATP_BIND_1"/>
    <property type="match status" value="1"/>
</dbReference>
<evidence type="ECO:0000256" key="8">
    <source>
        <dbReference type="SAM" id="MobiDB-lite"/>
    </source>
</evidence>
<proteinExistence type="inferred from homology"/>
<evidence type="ECO:0000256" key="4">
    <source>
        <dbReference type="ARBA" id="ARBA00022806"/>
    </source>
</evidence>
<comment type="similarity">
    <text evidence="1">Belongs to the helicase family. RecQ subfamily.</text>
</comment>
<comment type="caution">
    <text evidence="11">The sequence shown here is derived from an EMBL/GenBank/DDBJ whole genome shotgun (WGS) entry which is preliminary data.</text>
</comment>
<feature type="domain" description="Helicase C-terminal" evidence="10">
    <location>
        <begin position="235"/>
        <end position="396"/>
    </location>
</feature>
<evidence type="ECO:0000259" key="10">
    <source>
        <dbReference type="PROSITE" id="PS51194"/>
    </source>
</evidence>
<comment type="catalytic activity">
    <reaction evidence="6">
        <text>Couples ATP hydrolysis with the unwinding of duplex DNA by translocating in the 3'-5' direction.</text>
        <dbReference type="EC" id="5.6.2.4"/>
    </reaction>
</comment>
<evidence type="ECO:0000259" key="9">
    <source>
        <dbReference type="PROSITE" id="PS51192"/>
    </source>
</evidence>
<evidence type="ECO:0000256" key="2">
    <source>
        <dbReference type="ARBA" id="ARBA00022741"/>
    </source>
</evidence>
<dbReference type="Pfam" id="PF00270">
    <property type="entry name" value="DEAD"/>
    <property type="match status" value="1"/>
</dbReference>
<evidence type="ECO:0000313" key="12">
    <source>
        <dbReference type="Proteomes" id="UP001218218"/>
    </source>
</evidence>
<protein>
    <recommendedName>
        <fullName evidence="7">DNA 3'-5' helicase</fullName>
        <ecNumber evidence="7">5.6.2.4</ecNumber>
    </recommendedName>
</protein>
<evidence type="ECO:0000256" key="1">
    <source>
        <dbReference type="ARBA" id="ARBA00005446"/>
    </source>
</evidence>
<feature type="domain" description="Helicase ATP-binding" evidence="9">
    <location>
        <begin position="26"/>
        <end position="211"/>
    </location>
</feature>
<dbReference type="SUPFAM" id="SSF52540">
    <property type="entry name" value="P-loop containing nucleoside triphosphate hydrolases"/>
    <property type="match status" value="1"/>
</dbReference>
<dbReference type="PANTHER" id="PTHR13710">
    <property type="entry name" value="DNA HELICASE RECQ FAMILY MEMBER"/>
    <property type="match status" value="1"/>
</dbReference>
<dbReference type="Gene3D" id="3.40.50.300">
    <property type="entry name" value="P-loop containing nucleotide triphosphate hydrolases"/>
    <property type="match status" value="2"/>
</dbReference>
<organism evidence="11 12">
    <name type="scientific">Mycena albidolilacea</name>
    <dbReference type="NCBI Taxonomy" id="1033008"/>
    <lineage>
        <taxon>Eukaryota</taxon>
        <taxon>Fungi</taxon>
        <taxon>Dikarya</taxon>
        <taxon>Basidiomycota</taxon>
        <taxon>Agaricomycotina</taxon>
        <taxon>Agaricomycetes</taxon>
        <taxon>Agaricomycetidae</taxon>
        <taxon>Agaricales</taxon>
        <taxon>Marasmiineae</taxon>
        <taxon>Mycenaceae</taxon>
        <taxon>Mycena</taxon>
    </lineage>
</organism>
<dbReference type="GO" id="GO:0005524">
    <property type="term" value="F:ATP binding"/>
    <property type="evidence" value="ECO:0007669"/>
    <property type="project" value="UniProtKB-KW"/>
</dbReference>
<dbReference type="GO" id="GO:0009378">
    <property type="term" value="F:four-way junction helicase activity"/>
    <property type="evidence" value="ECO:0007669"/>
    <property type="project" value="TreeGrafter"/>
</dbReference>
<dbReference type="EMBL" id="JARIHO010000008">
    <property type="protein sequence ID" value="KAJ7357290.1"/>
    <property type="molecule type" value="Genomic_DNA"/>
</dbReference>
<name>A0AAD7AFR1_9AGAR</name>
<evidence type="ECO:0000256" key="6">
    <source>
        <dbReference type="ARBA" id="ARBA00034617"/>
    </source>
</evidence>
<dbReference type="InterPro" id="IPR036388">
    <property type="entry name" value="WH-like_DNA-bd_sf"/>
</dbReference>
<dbReference type="SMART" id="SM00490">
    <property type="entry name" value="HELICc"/>
    <property type="match status" value="1"/>
</dbReference>
<dbReference type="InterPro" id="IPR014001">
    <property type="entry name" value="Helicase_ATP-bd"/>
</dbReference>
<keyword evidence="2" id="KW-0547">Nucleotide-binding</keyword>
<dbReference type="InterPro" id="IPR011545">
    <property type="entry name" value="DEAD/DEAH_box_helicase_dom"/>
</dbReference>
<dbReference type="GO" id="GO:0005694">
    <property type="term" value="C:chromosome"/>
    <property type="evidence" value="ECO:0007669"/>
    <property type="project" value="TreeGrafter"/>
</dbReference>
<dbReference type="AlphaFoldDB" id="A0AAD7AFR1"/>
<dbReference type="PANTHER" id="PTHR13710:SF120">
    <property type="entry name" value="BIFUNCTIONAL 3'-5' EXONUCLEASE_ATP-DEPENDENT HELICASE WRN"/>
    <property type="match status" value="1"/>
</dbReference>
<feature type="region of interest" description="Disordered" evidence="8">
    <location>
        <begin position="686"/>
        <end position="721"/>
    </location>
</feature>
<keyword evidence="12" id="KW-1185">Reference proteome</keyword>
<reference evidence="11" key="1">
    <citation type="submission" date="2023-03" db="EMBL/GenBank/DDBJ databases">
        <title>Massive genome expansion in bonnet fungi (Mycena s.s.) driven by repeated elements and novel gene families across ecological guilds.</title>
        <authorList>
            <consortium name="Lawrence Berkeley National Laboratory"/>
            <person name="Harder C.B."/>
            <person name="Miyauchi S."/>
            <person name="Viragh M."/>
            <person name="Kuo A."/>
            <person name="Thoen E."/>
            <person name="Andreopoulos B."/>
            <person name="Lu D."/>
            <person name="Skrede I."/>
            <person name="Drula E."/>
            <person name="Henrissat B."/>
            <person name="Morin E."/>
            <person name="Kohler A."/>
            <person name="Barry K."/>
            <person name="LaButti K."/>
            <person name="Morin E."/>
            <person name="Salamov A."/>
            <person name="Lipzen A."/>
            <person name="Mereny Z."/>
            <person name="Hegedus B."/>
            <person name="Baldrian P."/>
            <person name="Stursova M."/>
            <person name="Weitz H."/>
            <person name="Taylor A."/>
            <person name="Grigoriev I.V."/>
            <person name="Nagy L.G."/>
            <person name="Martin F."/>
            <person name="Kauserud H."/>
        </authorList>
    </citation>
    <scope>NUCLEOTIDE SEQUENCE</scope>
    <source>
        <strain evidence="11">CBHHK002</strain>
    </source>
</reference>
<dbReference type="Gene3D" id="1.10.10.10">
    <property type="entry name" value="Winged helix-like DNA-binding domain superfamily/Winged helix DNA-binding domain"/>
    <property type="match status" value="1"/>
</dbReference>
<dbReference type="NCBIfam" id="TIGR00614">
    <property type="entry name" value="recQ_fam"/>
    <property type="match status" value="1"/>
</dbReference>
<sequence length="721" mass="80369">MERAQQVLKDTFNFPSFRLSQEQVVSRLVEQNENALVVYPTGGGKSLCYQVPALCFDSGITLVISPLISLMKDQVDVLVQRKVKAASLDSTLTMDMATFVKSEVLSGASHYIHTKACLLSSAGSMKILYVAPERLNNESFVQMMSQVKIALLAVDEAHCISQWGASFRPEYLKIARFCEEQDVERVLCLTATATPAVVDDICKSFFIQKEGVFRTPVFRPNLSLRVEVAETLPKKLDILVPLLKSRTGPSIVYVTLQKHAEDVANELLARGLSDVLVYHAGLPAPQRQEETFMKSADCIVVATIAFGMGIDRHNIRQVNFFRFLHPYFTSTLQVVHLFMPKTLENYSQEVGRAGRDGLRSECVMFLAAQDIPVLEGFSRGDTCTKRDLQLWLQEVALKTPASDKTLDFNLYEQSKSYDIRSNVLNLCYAQLELDYGFIRAVTPFYSVYEMTPRDAAGRAGLYNDKSREAATIRSHWRDKGTKFEINVVDVAARTGADRNDLAKKINRWEFDGFIQTRPSQVRAASRYAVLEKALPKTADGIEKIADELYARMQQREEEGVAKLKQVLELVTDDECIPRNLSKYFGSEDTVHEDGCGLCTFCTTGQGVAFSPQPVVNVDKRQLAAILSACHERDDARLLARMAFGITSPRLTALKCSSSHPLFGSMVNADFNALVTAFEAECAKVGHRSATPPPVAPKKRTYSQTKSQTTTRGGRGAKRGRY</sequence>
<dbReference type="PROSITE" id="PS51194">
    <property type="entry name" value="HELICASE_CTER"/>
    <property type="match status" value="1"/>
</dbReference>
<dbReference type="GO" id="GO:0043138">
    <property type="term" value="F:3'-5' DNA helicase activity"/>
    <property type="evidence" value="ECO:0007669"/>
    <property type="project" value="UniProtKB-EC"/>
</dbReference>
<dbReference type="Pfam" id="PF00271">
    <property type="entry name" value="Helicase_C"/>
    <property type="match status" value="1"/>
</dbReference>
<dbReference type="SMART" id="SM00487">
    <property type="entry name" value="DEXDc"/>
    <property type="match status" value="1"/>
</dbReference>
<dbReference type="GO" id="GO:0003676">
    <property type="term" value="F:nucleic acid binding"/>
    <property type="evidence" value="ECO:0007669"/>
    <property type="project" value="InterPro"/>
</dbReference>
<dbReference type="InterPro" id="IPR004589">
    <property type="entry name" value="DNA_helicase_ATP-dep_RecQ"/>
</dbReference>
<keyword evidence="5" id="KW-0067">ATP-binding</keyword>
<evidence type="ECO:0000256" key="3">
    <source>
        <dbReference type="ARBA" id="ARBA00022801"/>
    </source>
</evidence>
<gene>
    <name evidence="11" type="ORF">DFH08DRAFT_922389</name>
</gene>
<evidence type="ECO:0000256" key="5">
    <source>
        <dbReference type="ARBA" id="ARBA00022840"/>
    </source>
</evidence>
<evidence type="ECO:0000256" key="7">
    <source>
        <dbReference type="ARBA" id="ARBA00034808"/>
    </source>
</evidence>
<evidence type="ECO:0000313" key="11">
    <source>
        <dbReference type="EMBL" id="KAJ7357290.1"/>
    </source>
</evidence>
<dbReference type="Proteomes" id="UP001218218">
    <property type="component" value="Unassembled WGS sequence"/>
</dbReference>